<dbReference type="EMBL" id="JAUTXU010000039">
    <property type="protein sequence ID" value="KAK3716953.1"/>
    <property type="molecule type" value="Genomic_DNA"/>
</dbReference>
<evidence type="ECO:0000313" key="2">
    <source>
        <dbReference type="Proteomes" id="UP001281147"/>
    </source>
</evidence>
<accession>A0ACC3NH24</accession>
<reference evidence="1" key="1">
    <citation type="submission" date="2023-07" db="EMBL/GenBank/DDBJ databases">
        <title>Black Yeasts Isolated from many extreme environments.</title>
        <authorList>
            <person name="Coleine C."/>
            <person name="Stajich J.E."/>
            <person name="Selbmann L."/>
        </authorList>
    </citation>
    <scope>NUCLEOTIDE SEQUENCE</scope>
    <source>
        <strain evidence="1">CCFEE 5714</strain>
    </source>
</reference>
<sequence>MDPSSIQLRQDEANVEVNEITRRLSEMQSKKSMFCCPKPDSDVDSSLQIKCDETKPACQICIAHKEECPGFERPIRWSSKHEILTKPGQQRCRTPNDEPKRRRKPTSQTSSHGLMTPISVTREGGSERETPYDHASTNSPHGDDIVVATPDIAEWPSAEACGFEDLGFMNMPPADHIPSYPMSEPWSTNFVPNLWPGLNPLFTPDFTPPDMCTNVYQLGEGHGDALPNSVANSEEERRGLTGSDELATPASSGRFLETYYRQSLPGQVSGLSDEDFVNHYFNNVCSLFSCFDSDVNHFRIIVGDMWTQSATIFLAIQSIAVGHLANYYPHLAPLGLQKRSQAWVYLQRDLQLHRVGKRSSETALLSLLLLGLSSAWHQASNIGMEYLFVARNLMQQQLQARASNESKPALLHETFFQNALMYWEMVASFVDPVPITPLPGQLKLPEPTRPTTRAPVLPHSWTGLNVEINYALAEIGRILRRRRTYAAAISDSRPHNNGFSRADMEWATHLERFLRSIDLPNVEEIADYGDIKTPRSDLIVCADALRFAGLLEIYAVFPQLLREHVADNTRVSGFDFGTSRYDSVYGNHFDRHLAAIAIHILDTIKAITISSSACRLLPILLVVAASQLREPDSTAFPDGLHNQQHENIVQARYLVEARMLVLSRKYPQKPLLQLLDIVKEVWQQLDTGSSISHWMEVACEKGWQTLLG</sequence>
<protein>
    <submittedName>
        <fullName evidence="1">Uncharacterized protein</fullName>
    </submittedName>
</protein>
<gene>
    <name evidence="1" type="ORF">LTR37_006008</name>
</gene>
<keyword evidence="2" id="KW-1185">Reference proteome</keyword>
<proteinExistence type="predicted"/>
<comment type="caution">
    <text evidence="1">The sequence shown here is derived from an EMBL/GenBank/DDBJ whole genome shotgun (WGS) entry which is preliminary data.</text>
</comment>
<organism evidence="1 2">
    <name type="scientific">Vermiconidia calcicola</name>
    <dbReference type="NCBI Taxonomy" id="1690605"/>
    <lineage>
        <taxon>Eukaryota</taxon>
        <taxon>Fungi</taxon>
        <taxon>Dikarya</taxon>
        <taxon>Ascomycota</taxon>
        <taxon>Pezizomycotina</taxon>
        <taxon>Dothideomycetes</taxon>
        <taxon>Dothideomycetidae</taxon>
        <taxon>Mycosphaerellales</taxon>
        <taxon>Extremaceae</taxon>
        <taxon>Vermiconidia</taxon>
    </lineage>
</organism>
<evidence type="ECO:0000313" key="1">
    <source>
        <dbReference type="EMBL" id="KAK3716953.1"/>
    </source>
</evidence>
<name>A0ACC3NH24_9PEZI</name>
<dbReference type="Proteomes" id="UP001281147">
    <property type="component" value="Unassembled WGS sequence"/>
</dbReference>